<dbReference type="InterPro" id="IPR003598">
    <property type="entry name" value="Ig_sub2"/>
</dbReference>
<dbReference type="Pfam" id="PF07679">
    <property type="entry name" value="I-set"/>
    <property type="match status" value="1"/>
</dbReference>
<dbReference type="InterPro" id="IPR050964">
    <property type="entry name" value="Striated_Muscle_Regulatory"/>
</dbReference>
<proteinExistence type="predicted"/>
<organism evidence="4 5">
    <name type="scientific">Trichonephila inaurata madagascariensis</name>
    <dbReference type="NCBI Taxonomy" id="2747483"/>
    <lineage>
        <taxon>Eukaryota</taxon>
        <taxon>Metazoa</taxon>
        <taxon>Ecdysozoa</taxon>
        <taxon>Arthropoda</taxon>
        <taxon>Chelicerata</taxon>
        <taxon>Arachnida</taxon>
        <taxon>Araneae</taxon>
        <taxon>Araneomorphae</taxon>
        <taxon>Entelegynae</taxon>
        <taxon>Araneoidea</taxon>
        <taxon>Nephilidae</taxon>
        <taxon>Trichonephila</taxon>
        <taxon>Trichonephila inaurata</taxon>
    </lineage>
</organism>
<evidence type="ECO:0000313" key="4">
    <source>
        <dbReference type="EMBL" id="GFY56364.1"/>
    </source>
</evidence>
<dbReference type="EMBL" id="BMAV01010929">
    <property type="protein sequence ID" value="GFY56364.1"/>
    <property type="molecule type" value="Genomic_DNA"/>
</dbReference>
<dbReference type="InterPro" id="IPR013098">
    <property type="entry name" value="Ig_I-set"/>
</dbReference>
<dbReference type="AlphaFoldDB" id="A0A8X6XN75"/>
<reference evidence="4" key="1">
    <citation type="submission" date="2020-08" db="EMBL/GenBank/DDBJ databases">
        <title>Multicomponent nature underlies the extraordinary mechanical properties of spider dragline silk.</title>
        <authorList>
            <person name="Kono N."/>
            <person name="Nakamura H."/>
            <person name="Mori M."/>
            <person name="Yoshida Y."/>
            <person name="Ohtoshi R."/>
            <person name="Malay A.D."/>
            <person name="Moran D.A.P."/>
            <person name="Tomita M."/>
            <person name="Numata K."/>
            <person name="Arakawa K."/>
        </authorList>
    </citation>
    <scope>NUCLEOTIDE SEQUENCE</scope>
</reference>
<dbReference type="SUPFAM" id="SSF49265">
    <property type="entry name" value="Fibronectin type III"/>
    <property type="match status" value="1"/>
</dbReference>
<dbReference type="FunFam" id="2.60.40.10:FF:000333">
    <property type="entry name" value="Down syndrome cell adhesion molecule"/>
    <property type="match status" value="1"/>
</dbReference>
<dbReference type="OrthoDB" id="8923679at2759"/>
<evidence type="ECO:0000259" key="3">
    <source>
        <dbReference type="PROSITE" id="PS50853"/>
    </source>
</evidence>
<comment type="caution">
    <text evidence="4">The sequence shown here is derived from an EMBL/GenBank/DDBJ whole genome shotgun (WGS) entry which is preliminary data.</text>
</comment>
<feature type="domain" description="Ig-like" evidence="2">
    <location>
        <begin position="1"/>
        <end position="78"/>
    </location>
</feature>
<dbReference type="PANTHER" id="PTHR13817:SF166">
    <property type="entry name" value="NEURONAL IGCAM-RELATED"/>
    <property type="match status" value="1"/>
</dbReference>
<dbReference type="InterPro" id="IPR007110">
    <property type="entry name" value="Ig-like_dom"/>
</dbReference>
<name>A0A8X6XN75_9ARAC</name>
<dbReference type="SMART" id="SM00409">
    <property type="entry name" value="IG"/>
    <property type="match status" value="2"/>
</dbReference>
<dbReference type="PROSITE" id="PS50835">
    <property type="entry name" value="IG_LIKE"/>
    <property type="match status" value="2"/>
</dbReference>
<dbReference type="FunFam" id="2.60.40.10:FF:000719">
    <property type="entry name" value="nephrin isoform X1"/>
    <property type="match status" value="1"/>
</dbReference>
<dbReference type="InterPro" id="IPR003599">
    <property type="entry name" value="Ig_sub"/>
</dbReference>
<accession>A0A8X6XN75</accession>
<dbReference type="GO" id="GO:0009653">
    <property type="term" value="P:anatomical structure morphogenesis"/>
    <property type="evidence" value="ECO:0007669"/>
    <property type="project" value="UniProtKB-ARBA"/>
</dbReference>
<feature type="domain" description="Fibronectin type-III" evidence="3">
    <location>
        <begin position="243"/>
        <end position="283"/>
    </location>
</feature>
<evidence type="ECO:0000313" key="5">
    <source>
        <dbReference type="Proteomes" id="UP000886998"/>
    </source>
</evidence>
<evidence type="ECO:0000256" key="1">
    <source>
        <dbReference type="ARBA" id="ARBA00022737"/>
    </source>
</evidence>
<dbReference type="SUPFAM" id="SSF48726">
    <property type="entry name" value="Immunoglobulin"/>
    <property type="match status" value="2"/>
</dbReference>
<evidence type="ECO:0000259" key="2">
    <source>
        <dbReference type="PROSITE" id="PS50835"/>
    </source>
</evidence>
<dbReference type="PANTHER" id="PTHR13817">
    <property type="entry name" value="TITIN"/>
    <property type="match status" value="1"/>
</dbReference>
<dbReference type="InterPro" id="IPR003961">
    <property type="entry name" value="FN3_dom"/>
</dbReference>
<keyword evidence="1" id="KW-0677">Repeat</keyword>
<keyword evidence="5" id="KW-1185">Reference proteome</keyword>
<dbReference type="Pfam" id="PF13927">
    <property type="entry name" value="Ig_3"/>
    <property type="match status" value="1"/>
</dbReference>
<dbReference type="PROSITE" id="PS50853">
    <property type="entry name" value="FN3"/>
    <property type="match status" value="1"/>
</dbReference>
<dbReference type="InterPro" id="IPR036116">
    <property type="entry name" value="FN3_sf"/>
</dbReference>
<dbReference type="SMART" id="SM00408">
    <property type="entry name" value="IGc2"/>
    <property type="match status" value="2"/>
</dbReference>
<dbReference type="CDD" id="cd00063">
    <property type="entry name" value="FN3"/>
    <property type="match status" value="1"/>
</dbReference>
<protein>
    <submittedName>
        <fullName evidence="4">Down syndrome cell adhesion molecule-like protein Dscam2</fullName>
    </submittedName>
</protein>
<dbReference type="GO" id="GO:0030154">
    <property type="term" value="P:cell differentiation"/>
    <property type="evidence" value="ECO:0007669"/>
    <property type="project" value="UniProtKB-ARBA"/>
</dbReference>
<dbReference type="Gene3D" id="2.60.40.10">
    <property type="entry name" value="Immunoglobulins"/>
    <property type="match status" value="4"/>
</dbReference>
<dbReference type="InterPro" id="IPR013783">
    <property type="entry name" value="Ig-like_fold"/>
</dbReference>
<dbReference type="Pfam" id="PF00041">
    <property type="entry name" value="fn3"/>
    <property type="match status" value="1"/>
</dbReference>
<dbReference type="InterPro" id="IPR036179">
    <property type="entry name" value="Ig-like_dom_sf"/>
</dbReference>
<sequence length="283" mass="31366">MRTAVTCIVVAGDGPLTTRWLKDGIPLDEKALDATIIPAEEGFVSTITIKSLGHRHNGNYSCLATNDVGTGSYSAILIVKDHPPDRFKTIVSSSHVHILVNGSLNFRSVETSDAGFYLCEANNGVGSGLSTVVRFTVHSAPQFHSKFMVLSARRGERCTIECSPNGDRPMRFIWRRNGQIVDPSNEARYSQNVEEMDEYGIKATLVIEKAERKDSALFMCTAANDFGEDTMNIQVTIKDIPDAPQNLEVHDVTSRSIRLTWDRPFDGNSPITQYTVMWRHTDG</sequence>
<gene>
    <name evidence="4" type="primary">Dscam2</name>
    <name evidence="4" type="ORF">TNIN_194361</name>
</gene>
<dbReference type="Proteomes" id="UP000886998">
    <property type="component" value="Unassembled WGS sequence"/>
</dbReference>
<feature type="domain" description="Ig-like" evidence="2">
    <location>
        <begin position="141"/>
        <end position="236"/>
    </location>
</feature>